<evidence type="ECO:0000256" key="1">
    <source>
        <dbReference type="SAM" id="MobiDB-lite"/>
    </source>
</evidence>
<feature type="compositionally biased region" description="Low complexity" evidence="1">
    <location>
        <begin position="46"/>
        <end position="57"/>
    </location>
</feature>
<dbReference type="OrthoDB" id="10636607at2759"/>
<evidence type="ECO:0000313" key="3">
    <source>
        <dbReference type="Proteomes" id="UP000007800"/>
    </source>
</evidence>
<dbReference type="InParanoid" id="C5KV47"/>
<feature type="region of interest" description="Disordered" evidence="1">
    <location>
        <begin position="44"/>
        <end position="65"/>
    </location>
</feature>
<proteinExistence type="predicted"/>
<sequence>VGLFCVMESIVDSLALVITSDGCDDEHGGKEKTCCCSCRDSSARESPSPSDLSVSPSCGATPAVSRRSHPVVAVETPPPVCMYRATVEEVEAVKRCIIAYYKLQRIRGQQPTRATMNCINSLRRSLDLHKRPSPSRIDTVGSNSGKPPRSPPRTTSGQKMLSPKPPRVTTNAPVSPPG</sequence>
<feature type="region of interest" description="Disordered" evidence="1">
    <location>
        <begin position="125"/>
        <end position="178"/>
    </location>
</feature>
<dbReference type="Proteomes" id="UP000007800">
    <property type="component" value="Unassembled WGS sequence"/>
</dbReference>
<keyword evidence="3" id="KW-1185">Reference proteome</keyword>
<dbReference type="GeneID" id="9047075"/>
<protein>
    <submittedName>
        <fullName evidence="2">Uncharacterized protein</fullName>
    </submittedName>
</protein>
<accession>C5KV47</accession>
<dbReference type="EMBL" id="GG676416">
    <property type="protein sequence ID" value="EER11593.1"/>
    <property type="molecule type" value="Genomic_DNA"/>
</dbReference>
<name>C5KV47_PERM5</name>
<gene>
    <name evidence="2" type="ORF">Pmar_PMAR009801</name>
</gene>
<dbReference type="RefSeq" id="XP_002779798.1">
    <property type="nucleotide sequence ID" value="XM_002779752.1"/>
</dbReference>
<feature type="non-terminal residue" evidence="2">
    <location>
        <position position="1"/>
    </location>
</feature>
<dbReference type="AlphaFoldDB" id="C5KV47"/>
<feature type="compositionally biased region" description="Polar residues" evidence="1">
    <location>
        <begin position="168"/>
        <end position="178"/>
    </location>
</feature>
<reference evidence="2 3" key="1">
    <citation type="submission" date="2008-07" db="EMBL/GenBank/DDBJ databases">
        <authorList>
            <person name="El-Sayed N."/>
            <person name="Caler E."/>
            <person name="Inman J."/>
            <person name="Amedeo P."/>
            <person name="Hass B."/>
            <person name="Wortman J."/>
        </authorList>
    </citation>
    <scope>NUCLEOTIDE SEQUENCE [LARGE SCALE GENOMIC DNA]</scope>
    <source>
        <strain evidence="3">ATCC 50983 / TXsc</strain>
    </source>
</reference>
<evidence type="ECO:0000313" key="2">
    <source>
        <dbReference type="EMBL" id="EER11593.1"/>
    </source>
</evidence>
<organism evidence="3">
    <name type="scientific">Perkinsus marinus (strain ATCC 50983 / TXsc)</name>
    <dbReference type="NCBI Taxonomy" id="423536"/>
    <lineage>
        <taxon>Eukaryota</taxon>
        <taxon>Sar</taxon>
        <taxon>Alveolata</taxon>
        <taxon>Perkinsozoa</taxon>
        <taxon>Perkinsea</taxon>
        <taxon>Perkinsida</taxon>
        <taxon>Perkinsidae</taxon>
        <taxon>Perkinsus</taxon>
    </lineage>
</organism>